<protein>
    <submittedName>
        <fullName evidence="3">Acetyl esterase</fullName>
    </submittedName>
</protein>
<sequence>MDLQSDITINVPAFTFSSISDETRAINIQVAALEAQSTIGSFVDVGAQKYREMMANGETVFPVPERLDVAEDLVLPRRDGEEIPIRVVRPKNGKTPRAVLLHIHGGGFVLMTHRDFDSRLQRWANECDVVAVSVGYRLAPEHPWPTPMDDTIDAAVYLATHPSFLGAPLRLVSGESAGACLAVQAVLHLTKTQPSHQLAGVVLPFGWFDLTNSMPSNVANTNSVIVTHAGLGEYRQACLPDATAEAIRKASPLHELGRMLVAAEVADSQAIKLPPALFVCGTADPLFDDTVLMGVKWMATGSEAVVKVVPGAAHAFTLFPGYSLGEQANALVVQYMKQRLDSLELGGDLSTA</sequence>
<keyword evidence="4" id="KW-1185">Reference proteome</keyword>
<feature type="domain" description="Alpha/beta hydrolase fold-3" evidence="2">
    <location>
        <begin position="100"/>
        <end position="317"/>
    </location>
</feature>
<dbReference type="AlphaFoldDB" id="A0AAJ0BNH6"/>
<dbReference type="GO" id="GO:0016787">
    <property type="term" value="F:hydrolase activity"/>
    <property type="evidence" value="ECO:0007669"/>
    <property type="project" value="UniProtKB-KW"/>
</dbReference>
<dbReference type="Gene3D" id="3.40.50.1820">
    <property type="entry name" value="alpha/beta hydrolase"/>
    <property type="match status" value="1"/>
</dbReference>
<gene>
    <name evidence="3" type="ORF">QBC47DRAFT_428936</name>
</gene>
<evidence type="ECO:0000259" key="2">
    <source>
        <dbReference type="Pfam" id="PF07859"/>
    </source>
</evidence>
<proteinExistence type="predicted"/>
<reference evidence="3" key="1">
    <citation type="submission" date="2023-06" db="EMBL/GenBank/DDBJ databases">
        <title>Genome-scale phylogeny and comparative genomics of the fungal order Sordariales.</title>
        <authorList>
            <consortium name="Lawrence Berkeley National Laboratory"/>
            <person name="Hensen N."/>
            <person name="Bonometti L."/>
            <person name="Westerberg I."/>
            <person name="Brannstrom I.O."/>
            <person name="Guillou S."/>
            <person name="Cros-Aarteil S."/>
            <person name="Calhoun S."/>
            <person name="Haridas S."/>
            <person name="Kuo A."/>
            <person name="Mondo S."/>
            <person name="Pangilinan J."/>
            <person name="Riley R."/>
            <person name="Labutti K."/>
            <person name="Andreopoulos B."/>
            <person name="Lipzen A."/>
            <person name="Chen C."/>
            <person name="Yanf M."/>
            <person name="Daum C."/>
            <person name="Ng V."/>
            <person name="Clum A."/>
            <person name="Steindorff A."/>
            <person name="Ohm R."/>
            <person name="Martin F."/>
            <person name="Silar P."/>
            <person name="Natvig D."/>
            <person name="Lalanne C."/>
            <person name="Gautier V."/>
            <person name="Ament-Velasquez S.L."/>
            <person name="Kruys A."/>
            <person name="Hutchinson M.I."/>
            <person name="Powell A.J."/>
            <person name="Barry K."/>
            <person name="Miller A.N."/>
            <person name="Grigoriev I.V."/>
            <person name="Debuchy R."/>
            <person name="Gladieux P."/>
            <person name="Thoren M.H."/>
            <person name="Johannesson H."/>
        </authorList>
    </citation>
    <scope>NUCLEOTIDE SEQUENCE</scope>
    <source>
        <strain evidence="3">PSN4</strain>
    </source>
</reference>
<evidence type="ECO:0000256" key="1">
    <source>
        <dbReference type="ARBA" id="ARBA00022801"/>
    </source>
</evidence>
<keyword evidence="1" id="KW-0378">Hydrolase</keyword>
<dbReference type="InterPro" id="IPR050300">
    <property type="entry name" value="GDXG_lipolytic_enzyme"/>
</dbReference>
<evidence type="ECO:0000313" key="4">
    <source>
        <dbReference type="Proteomes" id="UP001239445"/>
    </source>
</evidence>
<dbReference type="Pfam" id="PF07859">
    <property type="entry name" value="Abhydrolase_3"/>
    <property type="match status" value="1"/>
</dbReference>
<dbReference type="PANTHER" id="PTHR48081">
    <property type="entry name" value="AB HYDROLASE SUPERFAMILY PROTEIN C4A8.06C"/>
    <property type="match status" value="1"/>
</dbReference>
<comment type="caution">
    <text evidence="3">The sequence shown here is derived from an EMBL/GenBank/DDBJ whole genome shotgun (WGS) entry which is preliminary data.</text>
</comment>
<organism evidence="3 4">
    <name type="scientific">Echria macrotheca</name>
    <dbReference type="NCBI Taxonomy" id="438768"/>
    <lineage>
        <taxon>Eukaryota</taxon>
        <taxon>Fungi</taxon>
        <taxon>Dikarya</taxon>
        <taxon>Ascomycota</taxon>
        <taxon>Pezizomycotina</taxon>
        <taxon>Sordariomycetes</taxon>
        <taxon>Sordariomycetidae</taxon>
        <taxon>Sordariales</taxon>
        <taxon>Schizotheciaceae</taxon>
        <taxon>Echria</taxon>
    </lineage>
</organism>
<evidence type="ECO:0000313" key="3">
    <source>
        <dbReference type="EMBL" id="KAK1761416.1"/>
    </source>
</evidence>
<dbReference type="PANTHER" id="PTHR48081:SF8">
    <property type="entry name" value="ALPHA_BETA HYDROLASE FOLD-3 DOMAIN-CONTAINING PROTEIN-RELATED"/>
    <property type="match status" value="1"/>
</dbReference>
<dbReference type="EMBL" id="MU839827">
    <property type="protein sequence ID" value="KAK1761416.1"/>
    <property type="molecule type" value="Genomic_DNA"/>
</dbReference>
<dbReference type="Proteomes" id="UP001239445">
    <property type="component" value="Unassembled WGS sequence"/>
</dbReference>
<dbReference type="InterPro" id="IPR013094">
    <property type="entry name" value="AB_hydrolase_3"/>
</dbReference>
<dbReference type="InterPro" id="IPR029058">
    <property type="entry name" value="AB_hydrolase_fold"/>
</dbReference>
<dbReference type="SUPFAM" id="SSF53474">
    <property type="entry name" value="alpha/beta-Hydrolases"/>
    <property type="match status" value="1"/>
</dbReference>
<accession>A0AAJ0BNH6</accession>
<name>A0AAJ0BNH6_9PEZI</name>